<evidence type="ECO:0000259" key="1">
    <source>
        <dbReference type="PROSITE" id="PS50878"/>
    </source>
</evidence>
<gene>
    <name evidence="2" type="ORF">LCGC14_1162100</name>
</gene>
<dbReference type="AlphaFoldDB" id="A0A0F9PXX3"/>
<evidence type="ECO:0000313" key="2">
    <source>
        <dbReference type="EMBL" id="KKM98027.1"/>
    </source>
</evidence>
<dbReference type="PROSITE" id="PS50878">
    <property type="entry name" value="RT_POL"/>
    <property type="match status" value="1"/>
</dbReference>
<sequence length="689" mass="78466">MSKSKDILVQKNDWTRVLLSETTPAEIPILVSNDGFYLNMKSGDFPAPLLSITGVFLTPSKTKKFSIPFNYKISKDESSLRRLSLPHPRSQLEIVAFYERYHPLIPHYCNRGNFSIRRPHKIASHYYIGGPNEDAFALRSQTIEISERDKFSKYPVSIFSYRSFRRLYEFFDSYKFSNLEVKYSKMASIDVSKCFDSIYTHSIAWATKSKAEAKSDTNAETFGGSFDRLMQLMNYNETNGILIGPEVSRIFAEIILDRIDLDVESAIGRAADEGGVGPYQRGKDYDVFRYVDNIYIFYNNDRVRRDIVEAIESGLDEYKMSLNKAKSEISNRPFFTKMSMAISGAKHVRDKFFDAPIETIWKDGKRVTGISSIVRSLPPFSDFQNDLRRACFMSDSDYSSISGFLIGALRSRIQRVLGSRIQFESYIVANSTLPEDEVRADYQTQLATYISTTVDMCMHMYTLAPSVPSSLDVATILLVSAETLKEIDTDHFLHMQERLQLAVSKLMTSSAIAALMENNFAVPIEVLNVLCALTAFDYDANHIEEIVAMSVGIETSSNYFELITKIFVLSRMKGSERAISVIFDSAMVKILGDVDLRVNSENLHLFLDLLSCPHISRANRKRLYRGVVAGFNKLNESEEKPGPSVPNKSTNAAIDEMLEYMEKNPWFVDWEKIDLLRLIQKKRLRSGYS</sequence>
<dbReference type="Pfam" id="PF00078">
    <property type="entry name" value="RVT_1"/>
    <property type="match status" value="1"/>
</dbReference>
<accession>A0A0F9PXX3</accession>
<proteinExistence type="predicted"/>
<dbReference type="NCBIfam" id="NF041748">
    <property type="entry name" value="Drt3b"/>
    <property type="match status" value="1"/>
</dbReference>
<protein>
    <recommendedName>
        <fullName evidence="1">Reverse transcriptase domain-containing protein</fullName>
    </recommendedName>
</protein>
<reference evidence="2" key="1">
    <citation type="journal article" date="2015" name="Nature">
        <title>Complex archaea that bridge the gap between prokaryotes and eukaryotes.</title>
        <authorList>
            <person name="Spang A."/>
            <person name="Saw J.H."/>
            <person name="Jorgensen S.L."/>
            <person name="Zaremba-Niedzwiedzka K."/>
            <person name="Martijn J."/>
            <person name="Lind A.E."/>
            <person name="van Eijk R."/>
            <person name="Schleper C."/>
            <person name="Guy L."/>
            <person name="Ettema T.J."/>
        </authorList>
    </citation>
    <scope>NUCLEOTIDE SEQUENCE</scope>
</reference>
<dbReference type="CDD" id="cd01646">
    <property type="entry name" value="RT_Bac_retron_I"/>
    <property type="match status" value="1"/>
</dbReference>
<dbReference type="EMBL" id="LAZR01005677">
    <property type="protein sequence ID" value="KKM98027.1"/>
    <property type="molecule type" value="Genomic_DNA"/>
</dbReference>
<comment type="caution">
    <text evidence="2">The sequence shown here is derived from an EMBL/GenBank/DDBJ whole genome shotgun (WGS) entry which is preliminary data.</text>
</comment>
<organism evidence="2">
    <name type="scientific">marine sediment metagenome</name>
    <dbReference type="NCBI Taxonomy" id="412755"/>
    <lineage>
        <taxon>unclassified sequences</taxon>
        <taxon>metagenomes</taxon>
        <taxon>ecological metagenomes</taxon>
    </lineage>
</organism>
<name>A0A0F9PXX3_9ZZZZ</name>
<feature type="domain" description="Reverse transcriptase" evidence="1">
    <location>
        <begin position="54"/>
        <end position="342"/>
    </location>
</feature>
<dbReference type="InterPro" id="IPR000477">
    <property type="entry name" value="RT_dom"/>
</dbReference>